<gene>
    <name evidence="1" type="ORF">SSLN_LOCUS13668</name>
</gene>
<keyword evidence="2" id="KW-1185">Reference proteome</keyword>
<sequence length="176" mass="20352">MKGRRPPRDGQLEEVGTSYIFFWSDRPKAERRDAGVAFAIRNDIVGRLPCLPQGSTLSRNTRIDDEVAQRISKASQAFGRLKDCVAENWSVYSNQARKLNDFHLSRLRIILKTRWQENIPDTEVLERTGTLSIHAMLKHMQLRWSGQRVRMDDERLPKRLFYGDVATVARQQGGQK</sequence>
<accession>A0A183TB20</accession>
<dbReference type="Proteomes" id="UP000275846">
    <property type="component" value="Unassembled WGS sequence"/>
</dbReference>
<reference evidence="3" key="1">
    <citation type="submission" date="2016-06" db="UniProtKB">
        <authorList>
            <consortium name="WormBaseParasite"/>
        </authorList>
    </citation>
    <scope>IDENTIFICATION</scope>
</reference>
<reference evidence="1 2" key="2">
    <citation type="submission" date="2018-11" db="EMBL/GenBank/DDBJ databases">
        <authorList>
            <consortium name="Pathogen Informatics"/>
        </authorList>
    </citation>
    <scope>NUCLEOTIDE SEQUENCE [LARGE SCALE GENOMIC DNA]</scope>
    <source>
        <strain evidence="1 2">NST_G2</strain>
    </source>
</reference>
<evidence type="ECO:0000313" key="1">
    <source>
        <dbReference type="EMBL" id="VDM00054.1"/>
    </source>
</evidence>
<dbReference type="WBParaSite" id="SSLN_0001418301-mRNA-1">
    <property type="protein sequence ID" value="SSLN_0001418301-mRNA-1"/>
    <property type="gene ID" value="SSLN_0001418301"/>
</dbReference>
<proteinExistence type="predicted"/>
<evidence type="ECO:0000313" key="3">
    <source>
        <dbReference type="WBParaSite" id="SSLN_0001418301-mRNA-1"/>
    </source>
</evidence>
<name>A0A183TB20_SCHSO</name>
<dbReference type="OrthoDB" id="425014at2759"/>
<dbReference type="PANTHER" id="PTHR47027">
    <property type="entry name" value="REVERSE TRANSCRIPTASE DOMAIN-CONTAINING PROTEIN"/>
    <property type="match status" value="1"/>
</dbReference>
<dbReference type="PANTHER" id="PTHR47027:SF26">
    <property type="entry name" value="REVERSE TRANSCRIPTASE DOMAIN-CONTAINING PROTEIN"/>
    <property type="match status" value="1"/>
</dbReference>
<evidence type="ECO:0000313" key="2">
    <source>
        <dbReference type="Proteomes" id="UP000275846"/>
    </source>
</evidence>
<dbReference type="EMBL" id="UYSU01038268">
    <property type="protein sequence ID" value="VDM00054.1"/>
    <property type="molecule type" value="Genomic_DNA"/>
</dbReference>
<dbReference type="AlphaFoldDB" id="A0A183TB20"/>
<organism evidence="3">
    <name type="scientific">Schistocephalus solidus</name>
    <name type="common">Tapeworm</name>
    <dbReference type="NCBI Taxonomy" id="70667"/>
    <lineage>
        <taxon>Eukaryota</taxon>
        <taxon>Metazoa</taxon>
        <taxon>Spiralia</taxon>
        <taxon>Lophotrochozoa</taxon>
        <taxon>Platyhelminthes</taxon>
        <taxon>Cestoda</taxon>
        <taxon>Eucestoda</taxon>
        <taxon>Diphyllobothriidea</taxon>
        <taxon>Diphyllobothriidae</taxon>
        <taxon>Schistocephalus</taxon>
    </lineage>
</organism>
<protein>
    <submittedName>
        <fullName evidence="3">Transposase</fullName>
    </submittedName>
</protein>